<dbReference type="EMBL" id="AAMS01000005">
    <property type="protein sequence ID" value="EAQ06429.1"/>
    <property type="molecule type" value="Genomic_DNA"/>
</dbReference>
<evidence type="ECO:0000313" key="1">
    <source>
        <dbReference type="EMBL" id="EAQ06429.1"/>
    </source>
</evidence>
<proteinExistence type="predicted"/>
<reference evidence="1 2" key="1">
    <citation type="submission" date="2006-01" db="EMBL/GenBank/DDBJ databases">
        <authorList>
            <person name="Hagstrom A."/>
            <person name="Ferriera S."/>
            <person name="Johnson J."/>
            <person name="Kravitz S."/>
            <person name="Halpern A."/>
            <person name="Remington K."/>
            <person name="Beeson K."/>
            <person name="Tran B."/>
            <person name="Rogers Y.-H."/>
            <person name="Friedman R."/>
            <person name="Venter J.C."/>
        </authorList>
    </citation>
    <scope>NUCLEOTIDE SEQUENCE [LARGE SCALE GENOMIC DNA]</scope>
    <source>
        <strain evidence="1 2">SKA53</strain>
    </source>
</reference>
<organism evidence="1 2">
    <name type="scientific">Yoonia vestfoldensis SKA53</name>
    <dbReference type="NCBI Taxonomy" id="314232"/>
    <lineage>
        <taxon>Bacteria</taxon>
        <taxon>Pseudomonadati</taxon>
        <taxon>Pseudomonadota</taxon>
        <taxon>Alphaproteobacteria</taxon>
        <taxon>Rhodobacterales</taxon>
        <taxon>Paracoccaceae</taxon>
        <taxon>Yoonia</taxon>
    </lineage>
</organism>
<keyword evidence="2" id="KW-1185">Reference proteome</keyword>
<evidence type="ECO:0000313" key="2">
    <source>
        <dbReference type="Proteomes" id="UP000004507"/>
    </source>
</evidence>
<protein>
    <submittedName>
        <fullName evidence="1">Uncharacterized protein</fullName>
    </submittedName>
</protein>
<comment type="caution">
    <text evidence="1">The sequence shown here is derived from an EMBL/GenBank/DDBJ whole genome shotgun (WGS) entry which is preliminary data.</text>
</comment>
<gene>
    <name evidence="1" type="ORF">SKA53_05058</name>
</gene>
<dbReference type="Proteomes" id="UP000004507">
    <property type="component" value="Unassembled WGS sequence"/>
</dbReference>
<name>A3V6A5_9RHOB</name>
<dbReference type="HOGENOM" id="CLU_3419004_0_0_5"/>
<accession>A3V6A5</accession>
<dbReference type="AlphaFoldDB" id="A3V6A5"/>
<sequence length="25" mass="2815">MRTEITPGKTSDYLGFDLVMTDNLP</sequence>